<proteinExistence type="inferred from homology"/>
<accession>A0ABY5NZ22</accession>
<organism evidence="5 6">
    <name type="scientific">Vagococcus luciliae</name>
    <dbReference type="NCBI Taxonomy" id="2920380"/>
    <lineage>
        <taxon>Bacteria</taxon>
        <taxon>Bacillati</taxon>
        <taxon>Bacillota</taxon>
        <taxon>Bacilli</taxon>
        <taxon>Lactobacillales</taxon>
        <taxon>Enterococcaceae</taxon>
        <taxon>Vagococcus</taxon>
    </lineage>
</organism>
<reference evidence="5" key="2">
    <citation type="submission" date="2022-08" db="EMBL/GenBank/DDBJ databases">
        <authorList>
            <person name="Poehlein A."/>
            <person name="Guzman J."/>
            <person name="Daniel R."/>
            <person name="Vilcinskas A."/>
        </authorList>
    </citation>
    <scope>NUCLEOTIDE SEQUENCE</scope>
    <source>
        <strain evidence="5">G314FT</strain>
    </source>
</reference>
<name>A0ABY5NZ22_9ENTE</name>
<dbReference type="RefSeq" id="WP_257702441.1">
    <property type="nucleotide sequence ID" value="NZ_CP102451.1"/>
</dbReference>
<evidence type="ECO:0000313" key="6">
    <source>
        <dbReference type="Proteomes" id="UP001058273"/>
    </source>
</evidence>
<dbReference type="EMBL" id="CP102451">
    <property type="protein sequence ID" value="UUV98896.1"/>
    <property type="molecule type" value="Genomic_DNA"/>
</dbReference>
<keyword evidence="3" id="KW-0238">DNA-binding</keyword>
<keyword evidence="2" id="KW-0680">Restriction system</keyword>
<dbReference type="Pfam" id="PF01420">
    <property type="entry name" value="Methylase_S"/>
    <property type="match status" value="1"/>
</dbReference>
<evidence type="ECO:0000259" key="4">
    <source>
        <dbReference type="Pfam" id="PF01420"/>
    </source>
</evidence>
<feature type="domain" description="Type I restriction modification DNA specificity" evidence="4">
    <location>
        <begin position="2"/>
        <end position="171"/>
    </location>
</feature>
<dbReference type="InterPro" id="IPR000055">
    <property type="entry name" value="Restrct_endonuc_typeI_TRD"/>
</dbReference>
<evidence type="ECO:0000256" key="1">
    <source>
        <dbReference type="ARBA" id="ARBA00010923"/>
    </source>
</evidence>
<dbReference type="PANTHER" id="PTHR30408:SF12">
    <property type="entry name" value="TYPE I RESTRICTION ENZYME MJAVIII SPECIFICITY SUBUNIT"/>
    <property type="match status" value="1"/>
</dbReference>
<dbReference type="Gene3D" id="3.90.220.20">
    <property type="entry name" value="DNA methylase specificity domains"/>
    <property type="match status" value="1"/>
</dbReference>
<dbReference type="SUPFAM" id="SSF116734">
    <property type="entry name" value="DNA methylase specificity domain"/>
    <property type="match status" value="1"/>
</dbReference>
<dbReference type="InterPro" id="IPR044946">
    <property type="entry name" value="Restrct_endonuc_typeI_TRD_sf"/>
</dbReference>
<reference evidence="5" key="1">
    <citation type="submission" date="2022-08" db="EMBL/GenBank/DDBJ databases">
        <title>Genome sequence of Vagococcus luciliae DSM 112651.</title>
        <authorList>
            <person name="Juan G."/>
            <person name="Anja P."/>
            <person name="Rolf D."/>
            <person name="Kampfer P."/>
            <person name="Vilcinskas A."/>
        </authorList>
    </citation>
    <scope>NUCLEOTIDE SEQUENCE</scope>
    <source>
        <strain evidence="5">G314FT</strain>
    </source>
</reference>
<sequence>MKLENVLTIKLGLNLSRQKDKEDIPIYANKDMLDDLEQLDINPPEKEIIPFDDGTHTVRTGDIVYNFINTVCGIVSPKHDGKTINQNFAKIIIDDEKIDAKFLCYLLNESSEIERQKFISFQGTIIKKLSPSMIQAFDVTLPPLEAQKKIGQLYFDSLKRRALNKREQELETIIIKNVLDNMMKVKR</sequence>
<keyword evidence="6" id="KW-1185">Reference proteome</keyword>
<evidence type="ECO:0000313" key="5">
    <source>
        <dbReference type="EMBL" id="UUV98896.1"/>
    </source>
</evidence>
<evidence type="ECO:0000256" key="3">
    <source>
        <dbReference type="ARBA" id="ARBA00023125"/>
    </source>
</evidence>
<comment type="similarity">
    <text evidence="1">Belongs to the type-I restriction system S methylase family.</text>
</comment>
<evidence type="ECO:0000256" key="2">
    <source>
        <dbReference type="ARBA" id="ARBA00022747"/>
    </source>
</evidence>
<dbReference type="InterPro" id="IPR052021">
    <property type="entry name" value="Type-I_RS_S_subunit"/>
</dbReference>
<gene>
    <name evidence="5" type="ORF">G314FT_10540</name>
</gene>
<protein>
    <recommendedName>
        <fullName evidence="4">Type I restriction modification DNA specificity domain-containing protein</fullName>
    </recommendedName>
</protein>
<dbReference type="Proteomes" id="UP001058273">
    <property type="component" value="Chromosome"/>
</dbReference>
<dbReference type="PANTHER" id="PTHR30408">
    <property type="entry name" value="TYPE-1 RESTRICTION ENZYME ECOKI SPECIFICITY PROTEIN"/>
    <property type="match status" value="1"/>
</dbReference>